<dbReference type="Gene3D" id="3.30.2350.20">
    <property type="entry name" value="TruD, catalytic domain"/>
    <property type="match status" value="1"/>
</dbReference>
<name>A0ABP9R944_9GAMM</name>
<sequence>MAEAAETPRPGWPPHWPCAHGGPLAAGDYRASPEDFVVEECLDFAPEGHGEHLWLWLEKRDLSTAELARRLARACAVTPRDIGFSGIKDRFAVTRQWLSVHLPGREAPDDLDVRLGDMPVCVLAHARHPRKLKRGVHRRNRFLLRLSGPIVAHPELETRWQRLVAAGVPNYFGPQRFGVEGRNLTRACGILARGWRKRDDRQGMMLSTARSYLFNELLAARIRAGDWAMPLAGDVVMLDGTQSQFVADADAGLPGGAPLAARAARLDLHPAGPLWGAGVSEARAEPANHERRLASDNAALCSALERSGVRLARRALRIRLIEPRLERRGATLEIDFELPRGAFATAVLRELIVHPTL</sequence>
<dbReference type="Gene3D" id="3.30.2340.10">
    <property type="entry name" value="TruD, insertion domain"/>
    <property type="match status" value="1"/>
</dbReference>
<gene>
    <name evidence="4 6" type="primary">truD</name>
    <name evidence="6" type="ORF">GCM10023342_11060</name>
</gene>
<evidence type="ECO:0000259" key="5">
    <source>
        <dbReference type="PROSITE" id="PS50984"/>
    </source>
</evidence>
<dbReference type="InterPro" id="IPR042214">
    <property type="entry name" value="TruD_catalytic"/>
</dbReference>
<dbReference type="PROSITE" id="PS50984">
    <property type="entry name" value="TRUD"/>
    <property type="match status" value="1"/>
</dbReference>
<feature type="active site" description="Nucleophile" evidence="4">
    <location>
        <position position="89"/>
    </location>
</feature>
<comment type="similarity">
    <text evidence="1 4">Belongs to the pseudouridine synthase TruD family.</text>
</comment>
<evidence type="ECO:0000256" key="3">
    <source>
        <dbReference type="ARBA" id="ARBA00023235"/>
    </source>
</evidence>
<comment type="catalytic activity">
    <reaction evidence="4">
        <text>uridine(13) in tRNA = pseudouridine(13) in tRNA</text>
        <dbReference type="Rhea" id="RHEA:42540"/>
        <dbReference type="Rhea" id="RHEA-COMP:10105"/>
        <dbReference type="Rhea" id="RHEA-COMP:10106"/>
        <dbReference type="ChEBI" id="CHEBI:65314"/>
        <dbReference type="ChEBI" id="CHEBI:65315"/>
        <dbReference type="EC" id="5.4.99.27"/>
    </reaction>
</comment>
<accession>A0ABP9R944</accession>
<keyword evidence="2 4" id="KW-0819">tRNA processing</keyword>
<feature type="domain" description="TRUD" evidence="5">
    <location>
        <begin position="167"/>
        <end position="323"/>
    </location>
</feature>
<dbReference type="PANTHER" id="PTHR47811:SF1">
    <property type="entry name" value="TRNA PSEUDOURIDINE SYNTHASE D"/>
    <property type="match status" value="1"/>
</dbReference>
<reference evidence="7" key="1">
    <citation type="journal article" date="2019" name="Int. J. Syst. Evol. Microbiol.">
        <title>The Global Catalogue of Microorganisms (GCM) 10K type strain sequencing project: providing services to taxonomists for standard genome sequencing and annotation.</title>
        <authorList>
            <consortium name="The Broad Institute Genomics Platform"/>
            <consortium name="The Broad Institute Genome Sequencing Center for Infectious Disease"/>
            <person name="Wu L."/>
            <person name="Ma J."/>
        </authorList>
    </citation>
    <scope>NUCLEOTIDE SEQUENCE [LARGE SCALE GENOMIC DNA]</scope>
    <source>
        <strain evidence="7">JCM 18472</strain>
    </source>
</reference>
<keyword evidence="3 4" id="KW-0413">Isomerase</keyword>
<evidence type="ECO:0000256" key="1">
    <source>
        <dbReference type="ARBA" id="ARBA00007953"/>
    </source>
</evidence>
<organism evidence="6 7">
    <name type="scientific">Modicisalibacter zincidurans</name>
    <dbReference type="NCBI Taxonomy" id="1178777"/>
    <lineage>
        <taxon>Bacteria</taxon>
        <taxon>Pseudomonadati</taxon>
        <taxon>Pseudomonadota</taxon>
        <taxon>Gammaproteobacteria</taxon>
        <taxon>Oceanospirillales</taxon>
        <taxon>Halomonadaceae</taxon>
        <taxon>Modicisalibacter</taxon>
    </lineage>
</organism>
<evidence type="ECO:0000256" key="4">
    <source>
        <dbReference type="HAMAP-Rule" id="MF_01082"/>
    </source>
</evidence>
<evidence type="ECO:0000256" key="2">
    <source>
        <dbReference type="ARBA" id="ARBA00022694"/>
    </source>
</evidence>
<dbReference type="EMBL" id="BAABKI010000012">
    <property type="protein sequence ID" value="GAA5173111.1"/>
    <property type="molecule type" value="Genomic_DNA"/>
</dbReference>
<dbReference type="InterPro" id="IPR001656">
    <property type="entry name" value="PsdUridine_synth_TruD"/>
</dbReference>
<dbReference type="InterPro" id="IPR011760">
    <property type="entry name" value="PsdUridine_synth_TruD_insert"/>
</dbReference>
<dbReference type="InterPro" id="IPR043165">
    <property type="entry name" value="TruD_insert_sf"/>
</dbReference>
<dbReference type="HAMAP" id="MF_01082">
    <property type="entry name" value="TruD"/>
    <property type="match status" value="1"/>
</dbReference>
<dbReference type="SUPFAM" id="SSF55120">
    <property type="entry name" value="Pseudouridine synthase"/>
    <property type="match status" value="1"/>
</dbReference>
<dbReference type="RefSeq" id="WP_031384248.1">
    <property type="nucleotide sequence ID" value="NZ_BAABKI010000012.1"/>
</dbReference>
<proteinExistence type="inferred from homology"/>
<dbReference type="InterPro" id="IPR050170">
    <property type="entry name" value="TruD_pseudoU_synthase"/>
</dbReference>
<dbReference type="Proteomes" id="UP001500074">
    <property type="component" value="Unassembled WGS sequence"/>
</dbReference>
<evidence type="ECO:0000313" key="7">
    <source>
        <dbReference type="Proteomes" id="UP001500074"/>
    </source>
</evidence>
<comment type="function">
    <text evidence="4">Responsible for synthesis of pseudouridine from uracil-13 in transfer RNAs.</text>
</comment>
<keyword evidence="7" id="KW-1185">Reference proteome</keyword>
<dbReference type="Pfam" id="PF01142">
    <property type="entry name" value="TruD"/>
    <property type="match status" value="2"/>
</dbReference>
<dbReference type="EC" id="5.4.99.27" evidence="4"/>
<protein>
    <recommendedName>
        <fullName evidence="4">tRNA pseudouridine synthase D</fullName>
        <ecNumber evidence="4">5.4.99.27</ecNumber>
    </recommendedName>
    <alternativeName>
        <fullName evidence="4">tRNA pseudouridine(13) synthase</fullName>
    </alternativeName>
    <alternativeName>
        <fullName evidence="4">tRNA pseudouridylate synthase D</fullName>
    </alternativeName>
    <alternativeName>
        <fullName evidence="4">tRNA-uridine isomerase D</fullName>
    </alternativeName>
</protein>
<comment type="caution">
    <text evidence="6">The sequence shown here is derived from an EMBL/GenBank/DDBJ whole genome shotgun (WGS) entry which is preliminary data.</text>
</comment>
<dbReference type="PROSITE" id="PS01268">
    <property type="entry name" value="UPF0024"/>
    <property type="match status" value="1"/>
</dbReference>
<dbReference type="InterPro" id="IPR020103">
    <property type="entry name" value="PsdUridine_synth_cat_dom_sf"/>
</dbReference>
<dbReference type="InterPro" id="IPR020119">
    <property type="entry name" value="PsdUridine_synth_TruD_CS"/>
</dbReference>
<evidence type="ECO:0000313" key="6">
    <source>
        <dbReference type="EMBL" id="GAA5173111.1"/>
    </source>
</evidence>
<dbReference type="PANTHER" id="PTHR47811">
    <property type="entry name" value="TRNA PSEUDOURIDINE SYNTHASE D"/>
    <property type="match status" value="1"/>
</dbReference>